<reference evidence="1" key="1">
    <citation type="submission" date="2021-06" db="EMBL/GenBank/DDBJ databases">
        <authorList>
            <person name="Kallberg Y."/>
            <person name="Tangrot J."/>
            <person name="Rosling A."/>
        </authorList>
    </citation>
    <scope>NUCLEOTIDE SEQUENCE</scope>
    <source>
        <strain evidence="1">MA461A</strain>
    </source>
</reference>
<proteinExistence type="predicted"/>
<evidence type="ECO:0000313" key="1">
    <source>
        <dbReference type="EMBL" id="CAG8834565.1"/>
    </source>
</evidence>
<feature type="non-terminal residue" evidence="1">
    <location>
        <position position="129"/>
    </location>
</feature>
<gene>
    <name evidence="1" type="ORF">RPERSI_LOCUS29234</name>
</gene>
<evidence type="ECO:0000313" key="2">
    <source>
        <dbReference type="Proteomes" id="UP000789920"/>
    </source>
</evidence>
<sequence>GLFGTIREMGGDSSMQTVQSYGYVINKLTITMQMISEIKSLNYDYQTILRFNKQNLNPYYCYKDRVEILSTFSHQIFQELLNDDLVMGRIQLPLSSKGVEDFLVTLSEKIHQIALNSVPLKKAHNGSQH</sequence>
<organism evidence="1 2">
    <name type="scientific">Racocetra persica</name>
    <dbReference type="NCBI Taxonomy" id="160502"/>
    <lineage>
        <taxon>Eukaryota</taxon>
        <taxon>Fungi</taxon>
        <taxon>Fungi incertae sedis</taxon>
        <taxon>Mucoromycota</taxon>
        <taxon>Glomeromycotina</taxon>
        <taxon>Glomeromycetes</taxon>
        <taxon>Diversisporales</taxon>
        <taxon>Gigasporaceae</taxon>
        <taxon>Racocetra</taxon>
    </lineage>
</organism>
<dbReference type="Proteomes" id="UP000789920">
    <property type="component" value="Unassembled WGS sequence"/>
</dbReference>
<dbReference type="EMBL" id="CAJVQC010109493">
    <property type="protein sequence ID" value="CAG8834565.1"/>
    <property type="molecule type" value="Genomic_DNA"/>
</dbReference>
<protein>
    <submittedName>
        <fullName evidence="1">33513_t:CDS:1</fullName>
    </submittedName>
</protein>
<accession>A0ACA9SBG8</accession>
<comment type="caution">
    <text evidence="1">The sequence shown here is derived from an EMBL/GenBank/DDBJ whole genome shotgun (WGS) entry which is preliminary data.</text>
</comment>
<keyword evidence="2" id="KW-1185">Reference proteome</keyword>
<feature type="non-terminal residue" evidence="1">
    <location>
        <position position="1"/>
    </location>
</feature>
<name>A0ACA9SBG8_9GLOM</name>